<evidence type="ECO:0000313" key="5">
    <source>
        <dbReference type="EMBL" id="QDL56427.1"/>
    </source>
</evidence>
<reference evidence="6" key="1">
    <citation type="submission" date="2019-02" db="EMBL/GenBank/DDBJ databases">
        <title>Complete genome sequence of Rhodoferax sp. Gr-4.</title>
        <authorList>
            <person name="Jin L."/>
        </authorList>
    </citation>
    <scope>NUCLEOTIDE SEQUENCE [LARGE SCALE GENOMIC DNA]</scope>
    <source>
        <strain evidence="6">Gr-4</strain>
    </source>
</reference>
<keyword evidence="3" id="KW-0862">Zinc</keyword>
<gene>
    <name evidence="5" type="ORF">EXZ61_20960</name>
</gene>
<evidence type="ECO:0000259" key="4">
    <source>
        <dbReference type="Pfam" id="PF08450"/>
    </source>
</evidence>
<dbReference type="Gene3D" id="2.120.10.30">
    <property type="entry name" value="TolB, C-terminal domain"/>
    <property type="match status" value="1"/>
</dbReference>
<comment type="cofactor">
    <cofactor evidence="3">
        <name>Zn(2+)</name>
        <dbReference type="ChEBI" id="CHEBI:29105"/>
    </cofactor>
    <text evidence="3">Binds 1 divalent metal cation per subunit.</text>
</comment>
<dbReference type="InterPro" id="IPR011042">
    <property type="entry name" value="6-blade_b-propeller_TolB-like"/>
</dbReference>
<name>A0A515EUR1_9BURK</name>
<comment type="similarity">
    <text evidence="1">Belongs to the SMP-30/CGR1 family.</text>
</comment>
<feature type="active site" description="Proton donor/acceptor" evidence="2">
    <location>
        <position position="213"/>
    </location>
</feature>
<feature type="binding site" evidence="3">
    <location>
        <position position="100"/>
    </location>
    <ligand>
        <name>substrate</name>
    </ligand>
</feature>
<dbReference type="AlphaFoldDB" id="A0A515EUR1"/>
<dbReference type="InterPro" id="IPR005511">
    <property type="entry name" value="SMP-30"/>
</dbReference>
<dbReference type="Proteomes" id="UP000317365">
    <property type="component" value="Chromosome"/>
</dbReference>
<dbReference type="PANTHER" id="PTHR10907">
    <property type="entry name" value="REGUCALCIN"/>
    <property type="match status" value="1"/>
</dbReference>
<evidence type="ECO:0000256" key="3">
    <source>
        <dbReference type="PIRSR" id="PIRSR605511-2"/>
    </source>
</evidence>
<sequence>MTNPWQTFSPDCYALGESPFWHPQEQQLYWVDIPGKKLLRSAGAGAAVQVWDMPSEPGCIAPAASGGLVVALRHGIFRARQWGGALEPMATLDYDPATVRANDGKCDALGRFWVSTIDEPKAKRAAALYSIDCRGGRTPQVVRHAGDALTGNGLAWSVDGRTTYWSDTPNHITHAWDFDVQANTLSQHRSFKDHAPKPAGWTFEDTSYAGRPDGATVDVQGNYYAAMFEGRRICKFAPDGRLLAEYPTPAQCPTMPCFGGPDMKTLFVTTARHGRSAAELAQFPQSGAVFAMAMDVAGLPVNSFVD</sequence>
<reference evidence="6" key="2">
    <citation type="journal article" date="2020" name="Int. J. Syst. Evol. Microbiol.">
        <title>Genomic insights into a novel species Rhodoferax aquaticus sp. nov., isolated from freshwater.</title>
        <authorList>
            <person name="Li T."/>
            <person name="Zhuo Y."/>
            <person name="Jin C.Z."/>
            <person name="Wu X."/>
            <person name="Ko S.R."/>
            <person name="Jin F.J."/>
            <person name="Ahn C.Y."/>
            <person name="Oh H.M."/>
            <person name="Lee H.G."/>
            <person name="Jin L."/>
        </authorList>
    </citation>
    <scope>NUCLEOTIDE SEQUENCE [LARGE SCALE GENOMIC DNA]</scope>
    <source>
        <strain evidence="6">Gr-4</strain>
    </source>
</reference>
<protein>
    <submittedName>
        <fullName evidence="5">SMP-30/gluconolactonase/LRE family protein</fullName>
    </submittedName>
</protein>
<feature type="binding site" evidence="3">
    <location>
        <position position="152"/>
    </location>
    <ligand>
        <name>a divalent metal cation</name>
        <dbReference type="ChEBI" id="CHEBI:60240"/>
    </ligand>
</feature>
<dbReference type="EMBL" id="CP036282">
    <property type="protein sequence ID" value="QDL56427.1"/>
    <property type="molecule type" value="Genomic_DNA"/>
</dbReference>
<dbReference type="KEGG" id="rhg:EXZ61_20960"/>
<feature type="binding site" evidence="3">
    <location>
        <position position="17"/>
    </location>
    <ligand>
        <name>a divalent metal cation</name>
        <dbReference type="ChEBI" id="CHEBI:60240"/>
    </ligand>
</feature>
<dbReference type="GO" id="GO:0005509">
    <property type="term" value="F:calcium ion binding"/>
    <property type="evidence" value="ECO:0007669"/>
    <property type="project" value="TreeGrafter"/>
</dbReference>
<dbReference type="Pfam" id="PF08450">
    <property type="entry name" value="SGL"/>
    <property type="match status" value="1"/>
</dbReference>
<dbReference type="SUPFAM" id="SSF63829">
    <property type="entry name" value="Calcium-dependent phosphotriesterase"/>
    <property type="match status" value="1"/>
</dbReference>
<dbReference type="GO" id="GO:0019853">
    <property type="term" value="P:L-ascorbic acid biosynthetic process"/>
    <property type="evidence" value="ECO:0007669"/>
    <property type="project" value="TreeGrafter"/>
</dbReference>
<dbReference type="RefSeq" id="WP_142813862.1">
    <property type="nucleotide sequence ID" value="NZ_CP036282.1"/>
</dbReference>
<feature type="binding site" evidence="3">
    <location>
        <position position="102"/>
    </location>
    <ligand>
        <name>substrate</name>
    </ligand>
</feature>
<dbReference type="InterPro" id="IPR013658">
    <property type="entry name" value="SGL"/>
</dbReference>
<accession>A0A515EUR1</accession>
<dbReference type="PRINTS" id="PR01790">
    <property type="entry name" value="SMP30FAMILY"/>
</dbReference>
<proteinExistence type="inferred from homology"/>
<evidence type="ECO:0000313" key="6">
    <source>
        <dbReference type="Proteomes" id="UP000317365"/>
    </source>
</evidence>
<evidence type="ECO:0000256" key="2">
    <source>
        <dbReference type="PIRSR" id="PIRSR605511-1"/>
    </source>
</evidence>
<dbReference type="PANTHER" id="PTHR10907:SF47">
    <property type="entry name" value="REGUCALCIN"/>
    <property type="match status" value="1"/>
</dbReference>
<organism evidence="5 6">
    <name type="scientific">Rhodoferax aquaticus</name>
    <dbReference type="NCBI Taxonomy" id="2527691"/>
    <lineage>
        <taxon>Bacteria</taxon>
        <taxon>Pseudomonadati</taxon>
        <taxon>Pseudomonadota</taxon>
        <taxon>Betaproteobacteria</taxon>
        <taxon>Burkholderiales</taxon>
        <taxon>Comamonadaceae</taxon>
        <taxon>Rhodoferax</taxon>
    </lineage>
</organism>
<dbReference type="GO" id="GO:0004341">
    <property type="term" value="F:gluconolactonase activity"/>
    <property type="evidence" value="ECO:0007669"/>
    <property type="project" value="TreeGrafter"/>
</dbReference>
<keyword evidence="3" id="KW-0479">Metal-binding</keyword>
<feature type="binding site" evidence="3">
    <location>
        <position position="213"/>
    </location>
    <ligand>
        <name>a divalent metal cation</name>
        <dbReference type="ChEBI" id="CHEBI:60240"/>
    </ligand>
</feature>
<keyword evidence="6" id="KW-1185">Reference proteome</keyword>
<evidence type="ECO:0000256" key="1">
    <source>
        <dbReference type="ARBA" id="ARBA00008853"/>
    </source>
</evidence>
<feature type="domain" description="SMP-30/Gluconolactonase/LRE-like region" evidence="4">
    <location>
        <begin position="15"/>
        <end position="272"/>
    </location>
</feature>